<dbReference type="EMBL" id="CADCUG010000048">
    <property type="protein sequence ID" value="CAA9328680.1"/>
    <property type="molecule type" value="Genomic_DNA"/>
</dbReference>
<dbReference type="AlphaFoldDB" id="A0A6J4LCQ5"/>
<feature type="non-terminal residue" evidence="2">
    <location>
        <position position="1"/>
    </location>
</feature>
<feature type="region of interest" description="Disordered" evidence="1">
    <location>
        <begin position="1"/>
        <end position="72"/>
    </location>
</feature>
<proteinExistence type="predicted"/>
<evidence type="ECO:0000313" key="2">
    <source>
        <dbReference type="EMBL" id="CAA9328680.1"/>
    </source>
</evidence>
<dbReference type="GO" id="GO:0032259">
    <property type="term" value="P:methylation"/>
    <property type="evidence" value="ECO:0007669"/>
    <property type="project" value="UniProtKB-KW"/>
</dbReference>
<feature type="region of interest" description="Disordered" evidence="1">
    <location>
        <begin position="88"/>
        <end position="127"/>
    </location>
</feature>
<accession>A0A6J4LCQ5</accession>
<keyword evidence="2" id="KW-0808">Transferase</keyword>
<feature type="non-terminal residue" evidence="2">
    <location>
        <position position="127"/>
    </location>
</feature>
<keyword evidence="2" id="KW-0489">Methyltransferase</keyword>
<feature type="compositionally biased region" description="Polar residues" evidence="1">
    <location>
        <begin position="88"/>
        <end position="102"/>
    </location>
</feature>
<gene>
    <name evidence="2" type="ORF">AVDCRST_MAG29-899</name>
</gene>
<name>A0A6J4LCQ5_9ACTN</name>
<dbReference type="EC" id="2.1.1.297" evidence="2"/>
<evidence type="ECO:0000256" key="1">
    <source>
        <dbReference type="SAM" id="MobiDB-lite"/>
    </source>
</evidence>
<reference evidence="2" key="1">
    <citation type="submission" date="2020-02" db="EMBL/GenBank/DDBJ databases">
        <authorList>
            <person name="Meier V. D."/>
        </authorList>
    </citation>
    <scope>NUCLEOTIDE SEQUENCE</scope>
    <source>
        <strain evidence="2">AVDCRST_MAG29</strain>
    </source>
</reference>
<dbReference type="GO" id="GO:0102559">
    <property type="term" value="F:peptide chain release factor N(5)-glutamine methyltransferase activity"/>
    <property type="evidence" value="ECO:0007669"/>
    <property type="project" value="UniProtKB-EC"/>
</dbReference>
<organism evidence="2">
    <name type="scientific">uncultured Nocardioidaceae bacterium</name>
    <dbReference type="NCBI Taxonomy" id="253824"/>
    <lineage>
        <taxon>Bacteria</taxon>
        <taxon>Bacillati</taxon>
        <taxon>Actinomycetota</taxon>
        <taxon>Actinomycetes</taxon>
        <taxon>Propionibacteriales</taxon>
        <taxon>Nocardioidaceae</taxon>
        <taxon>environmental samples</taxon>
    </lineage>
</organism>
<feature type="compositionally biased region" description="Low complexity" evidence="1">
    <location>
        <begin position="1"/>
        <end position="12"/>
    </location>
</feature>
<protein>
    <submittedName>
        <fullName evidence="2">Peptide chain release factor N(5)-glutamine methyltransferase</fullName>
        <ecNumber evidence="2">2.1.1.297</ecNumber>
    </submittedName>
</protein>
<feature type="compositionally biased region" description="Low complexity" evidence="1">
    <location>
        <begin position="19"/>
        <end position="28"/>
    </location>
</feature>
<sequence length="127" mass="13125">ATSRAPASTSARATRRTRSPTSTAASTSCWPTRPTSRWGSTSRWPGRCASTTPRSRCGPARTVWTRSGSWNRRPPGCCAPAARWAASTPTHRASGCRPSSSAPEAGATCATTPTSPGERASPPPGAS</sequence>
<feature type="compositionally biased region" description="Polar residues" evidence="1">
    <location>
        <begin position="29"/>
        <end position="54"/>
    </location>
</feature>